<dbReference type="Gene3D" id="3.10.350.10">
    <property type="entry name" value="LysM domain"/>
    <property type="match status" value="1"/>
</dbReference>
<dbReference type="OrthoDB" id="8453045at2"/>
<comment type="caution">
    <text evidence="2">The sequence shown here is derived from an EMBL/GenBank/DDBJ whole genome shotgun (WGS) entry which is preliminary data.</text>
</comment>
<evidence type="ECO:0000259" key="1">
    <source>
        <dbReference type="PROSITE" id="PS51782"/>
    </source>
</evidence>
<dbReference type="InterPro" id="IPR018392">
    <property type="entry name" value="LysM"/>
</dbReference>
<dbReference type="AlphaFoldDB" id="A0A511XJ07"/>
<keyword evidence="3" id="KW-1185">Reference proteome</keyword>
<feature type="domain" description="LysM" evidence="1">
    <location>
        <begin position="3"/>
        <end position="50"/>
    </location>
</feature>
<name>A0A511XJ07_9PROT</name>
<proteinExistence type="predicted"/>
<dbReference type="Proteomes" id="UP000321746">
    <property type="component" value="Unassembled WGS sequence"/>
</dbReference>
<evidence type="ECO:0000313" key="3">
    <source>
        <dbReference type="Proteomes" id="UP000321746"/>
    </source>
</evidence>
<reference evidence="2 3" key="1">
    <citation type="submission" date="2019-07" db="EMBL/GenBank/DDBJ databases">
        <title>Whole genome shotgun sequence of Acetobacter oeni NBRC 105207.</title>
        <authorList>
            <person name="Hosoyama A."/>
            <person name="Uohara A."/>
            <person name="Ohji S."/>
            <person name="Ichikawa N."/>
        </authorList>
    </citation>
    <scope>NUCLEOTIDE SEQUENCE [LARGE SCALE GENOMIC DNA]</scope>
    <source>
        <strain evidence="2 3">NBRC 105207</strain>
    </source>
</reference>
<gene>
    <name evidence="2" type="ORF">AOE01nite_11540</name>
</gene>
<dbReference type="Pfam" id="PF01476">
    <property type="entry name" value="LysM"/>
    <property type="match status" value="1"/>
</dbReference>
<sequence length="63" mass="6754">MSQSILVSPSDISLWHIAARFLGDATQANRIMSLNNLSDTWITSLQTIVLPPIDASQTGGIDA</sequence>
<dbReference type="PROSITE" id="PS51782">
    <property type="entry name" value="LYSM"/>
    <property type="match status" value="1"/>
</dbReference>
<organism evidence="2 3">
    <name type="scientific">Acetobacter oeni</name>
    <dbReference type="NCBI Taxonomy" id="304077"/>
    <lineage>
        <taxon>Bacteria</taxon>
        <taxon>Pseudomonadati</taxon>
        <taxon>Pseudomonadota</taxon>
        <taxon>Alphaproteobacteria</taxon>
        <taxon>Acetobacterales</taxon>
        <taxon>Acetobacteraceae</taxon>
        <taxon>Acetobacter</taxon>
    </lineage>
</organism>
<evidence type="ECO:0000313" key="2">
    <source>
        <dbReference type="EMBL" id="GEN62930.1"/>
    </source>
</evidence>
<protein>
    <recommendedName>
        <fullName evidence="1">LysM domain-containing protein</fullName>
    </recommendedName>
</protein>
<dbReference type="InterPro" id="IPR036779">
    <property type="entry name" value="LysM_dom_sf"/>
</dbReference>
<dbReference type="EMBL" id="BJYG01000012">
    <property type="protein sequence ID" value="GEN62930.1"/>
    <property type="molecule type" value="Genomic_DNA"/>
</dbReference>
<accession>A0A511XJ07</accession>